<accession>A0ABT0YEA8</accession>
<evidence type="ECO:0000313" key="2">
    <source>
        <dbReference type="Proteomes" id="UP001523216"/>
    </source>
</evidence>
<dbReference type="EMBL" id="JAMQOL010000062">
    <property type="protein sequence ID" value="MCM4083584.1"/>
    <property type="molecule type" value="Genomic_DNA"/>
</dbReference>
<proteinExistence type="predicted"/>
<name>A0ABT0YEA8_9ACTN</name>
<keyword evidence="2" id="KW-1185">Reference proteome</keyword>
<reference evidence="1 2" key="1">
    <citation type="submission" date="2022-06" db="EMBL/GenBank/DDBJ databases">
        <title>Actinoplanes abujensis sp. nov., isolated from Nigerian arid soil.</title>
        <authorList>
            <person name="Ding P."/>
        </authorList>
    </citation>
    <scope>NUCLEOTIDE SEQUENCE [LARGE SCALE GENOMIC DNA]</scope>
    <source>
        <strain evidence="2">TRM88002</strain>
    </source>
</reference>
<comment type="caution">
    <text evidence="1">The sequence shown here is derived from an EMBL/GenBank/DDBJ whole genome shotgun (WGS) entry which is preliminary data.</text>
</comment>
<evidence type="ECO:0000313" key="1">
    <source>
        <dbReference type="EMBL" id="MCM4083584.1"/>
    </source>
</evidence>
<dbReference type="RefSeq" id="WP_251803284.1">
    <property type="nucleotide sequence ID" value="NZ_JAMQOL010000062.1"/>
</dbReference>
<gene>
    <name evidence="1" type="ORF">LXN57_39155</name>
</gene>
<protein>
    <submittedName>
        <fullName evidence="1">Uncharacterized protein</fullName>
    </submittedName>
</protein>
<organism evidence="1 2">
    <name type="scientific">Paractinoplanes hotanensis</name>
    <dbReference type="NCBI Taxonomy" id="2906497"/>
    <lineage>
        <taxon>Bacteria</taxon>
        <taxon>Bacillati</taxon>
        <taxon>Actinomycetota</taxon>
        <taxon>Actinomycetes</taxon>
        <taxon>Micromonosporales</taxon>
        <taxon>Micromonosporaceae</taxon>
        <taxon>Paractinoplanes</taxon>
    </lineage>
</organism>
<dbReference type="Proteomes" id="UP001523216">
    <property type="component" value="Unassembled WGS sequence"/>
</dbReference>
<sequence>MAADLTSPSIEGAAYLGLFDKYDKDHHLPESGESWSMSVLAKMWKDNMDQGGSAQTNRLLASNYPPDQWEAWMWFQDQTKPETWKGYVEDKREGMTDPPPPFDPNESYIDRPSSGFNELPVKPYDAKSGGKGGVTVSTEALQHFANTLKAIVPAGGGILMESKTAVDAVDPRPGGFAVAQVTRNLIVDDAGGGLKEDVKVVLDRLQELLYEVAEEVSKIAKDYDTAEELNSLSVQTFKELTGRSDARLGVLGDSGTNSEAVAGN</sequence>